<gene>
    <name evidence="2" type="ORF">JF50_11455</name>
</gene>
<organism evidence="2 3">
    <name type="scientific">Pseudoalteromonas luteoviolacea</name>
    <dbReference type="NCBI Taxonomy" id="43657"/>
    <lineage>
        <taxon>Bacteria</taxon>
        <taxon>Pseudomonadati</taxon>
        <taxon>Pseudomonadota</taxon>
        <taxon>Gammaproteobacteria</taxon>
        <taxon>Alteromonadales</taxon>
        <taxon>Pseudoalteromonadaceae</taxon>
        <taxon>Pseudoalteromonas</taxon>
    </lineage>
</organism>
<accession>A0A0C1QNB2</accession>
<dbReference type="InterPro" id="IPR047676">
    <property type="entry name" value="FxLYD_dom"/>
</dbReference>
<feature type="transmembrane region" description="Helical" evidence="1">
    <location>
        <begin position="12"/>
        <end position="32"/>
    </location>
</feature>
<dbReference type="Proteomes" id="UP000031327">
    <property type="component" value="Unassembled WGS sequence"/>
</dbReference>
<dbReference type="OrthoDB" id="6306275at2"/>
<protein>
    <submittedName>
        <fullName evidence="2">ATPase</fullName>
    </submittedName>
</protein>
<proteinExistence type="predicted"/>
<evidence type="ECO:0000313" key="2">
    <source>
        <dbReference type="EMBL" id="KID56552.1"/>
    </source>
</evidence>
<comment type="caution">
    <text evidence="2">The sequence shown here is derived from an EMBL/GenBank/DDBJ whole genome shotgun (WGS) entry which is preliminary data.</text>
</comment>
<sequence length="150" mass="16625">MPSKSFDEVLKGFFWGLGFSLSVIGIGTVYTLKMAAHVDKGFKESLQLNAMNSINELAPSYEVSLSELFKENGRVKITAELKNTSSEELYTVGVIASTFDINGKFIGNCIGKGSEITLAPKEISYIEIDCDFFRIQSEKVHSAKVKIKWI</sequence>
<dbReference type="AlphaFoldDB" id="A0A0C1QNB2"/>
<keyword evidence="1" id="KW-1133">Transmembrane helix</keyword>
<reference evidence="2 3" key="1">
    <citation type="submission" date="2014-12" db="EMBL/GenBank/DDBJ databases">
        <title>Draft Genome Sequence of Pseudoalteromonas luteoviolacea HI1.</title>
        <authorList>
            <person name="Asahina A.Y."/>
            <person name="Hadfield M.G."/>
        </authorList>
    </citation>
    <scope>NUCLEOTIDE SEQUENCE [LARGE SCALE GENOMIC DNA]</scope>
    <source>
        <strain evidence="2 3">HI1</strain>
    </source>
</reference>
<dbReference type="RefSeq" id="WP_039609620.1">
    <property type="nucleotide sequence ID" value="NZ_JWIC01000006.1"/>
</dbReference>
<keyword evidence="1" id="KW-0472">Membrane</keyword>
<keyword evidence="1" id="KW-0812">Transmembrane</keyword>
<dbReference type="NCBIfam" id="NF038353">
    <property type="entry name" value="FxLYD_dom"/>
    <property type="match status" value="1"/>
</dbReference>
<name>A0A0C1QNB2_9GAMM</name>
<evidence type="ECO:0000313" key="3">
    <source>
        <dbReference type="Proteomes" id="UP000031327"/>
    </source>
</evidence>
<evidence type="ECO:0000256" key="1">
    <source>
        <dbReference type="SAM" id="Phobius"/>
    </source>
</evidence>
<dbReference type="EMBL" id="JWIC01000006">
    <property type="protein sequence ID" value="KID56552.1"/>
    <property type="molecule type" value="Genomic_DNA"/>
</dbReference>